<dbReference type="EMBL" id="JAAOIC020000012">
    <property type="protein sequence ID" value="KAG8041670.1"/>
    <property type="molecule type" value="Genomic_DNA"/>
</dbReference>
<evidence type="ECO:0000313" key="4">
    <source>
        <dbReference type="EMBL" id="KAG8041670.1"/>
    </source>
</evidence>
<evidence type="ECO:0000259" key="2">
    <source>
        <dbReference type="PROSITE" id="PS50055"/>
    </source>
</evidence>
<dbReference type="GO" id="GO:0009653">
    <property type="term" value="P:anatomical structure morphogenesis"/>
    <property type="evidence" value="ECO:0007669"/>
    <property type="project" value="UniProtKB-ARBA"/>
</dbReference>
<dbReference type="PANTHER" id="PTHR19134:SF534">
    <property type="entry name" value="LD27988P"/>
    <property type="match status" value="1"/>
</dbReference>
<evidence type="ECO:0000256" key="1">
    <source>
        <dbReference type="SAM" id="Phobius"/>
    </source>
</evidence>
<sequence>MADLDSKCINVPPMVVHCSAGLNRTGAFCAIDISLSQYDERATIGLSSVLRNLRKQRHNCLYLPKYYVFCYLIVVIYTKLVADSL</sequence>
<proteinExistence type="predicted"/>
<feature type="domain" description="Tyrosine specific protein phosphatases" evidence="3">
    <location>
        <begin position="12"/>
        <end position="68"/>
    </location>
</feature>
<dbReference type="GO" id="GO:0048666">
    <property type="term" value="P:neuron development"/>
    <property type="evidence" value="ECO:0007669"/>
    <property type="project" value="UniProtKB-ARBA"/>
</dbReference>
<dbReference type="InterPro" id="IPR000242">
    <property type="entry name" value="PTP_cat"/>
</dbReference>
<reference evidence="4" key="2">
    <citation type="submission" date="2021-04" db="EMBL/GenBank/DDBJ databases">
        <title>Genome-wide patterns of bracovirus chromosomal integration into multiple host tissues during parasitism.</title>
        <authorList>
            <person name="Chebbi M.A.C."/>
        </authorList>
    </citation>
    <scope>NUCLEOTIDE SEQUENCE</scope>
    <source>
        <tissue evidence="4">Whole body</tissue>
    </source>
</reference>
<dbReference type="InterPro" id="IPR016130">
    <property type="entry name" value="Tyr_Pase_AS"/>
</dbReference>
<dbReference type="GO" id="GO:0004725">
    <property type="term" value="F:protein tyrosine phosphatase activity"/>
    <property type="evidence" value="ECO:0007669"/>
    <property type="project" value="InterPro"/>
</dbReference>
<organism evidence="4 5">
    <name type="scientific">Cotesia typhae</name>
    <dbReference type="NCBI Taxonomy" id="2053667"/>
    <lineage>
        <taxon>Eukaryota</taxon>
        <taxon>Metazoa</taxon>
        <taxon>Ecdysozoa</taxon>
        <taxon>Arthropoda</taxon>
        <taxon>Hexapoda</taxon>
        <taxon>Insecta</taxon>
        <taxon>Pterygota</taxon>
        <taxon>Neoptera</taxon>
        <taxon>Endopterygota</taxon>
        <taxon>Hymenoptera</taxon>
        <taxon>Apocrita</taxon>
        <taxon>Ichneumonoidea</taxon>
        <taxon>Braconidae</taxon>
        <taxon>Microgastrinae</taxon>
        <taxon>Cotesia</taxon>
    </lineage>
</organism>
<dbReference type="InterPro" id="IPR003595">
    <property type="entry name" value="Tyr_Pase_cat"/>
</dbReference>
<dbReference type="PANTHER" id="PTHR19134">
    <property type="entry name" value="RECEPTOR-TYPE TYROSINE-PROTEIN PHOSPHATASE"/>
    <property type="match status" value="1"/>
</dbReference>
<protein>
    <recommendedName>
        <fullName evidence="6">Tyrosine specific protein phosphatases domain-containing protein</fullName>
    </recommendedName>
</protein>
<feature type="domain" description="Tyrosine-protein phosphatase" evidence="2">
    <location>
        <begin position="1"/>
        <end position="77"/>
    </location>
</feature>
<dbReference type="Pfam" id="PF00102">
    <property type="entry name" value="Y_phosphatase"/>
    <property type="match status" value="1"/>
</dbReference>
<evidence type="ECO:0008006" key="6">
    <source>
        <dbReference type="Google" id="ProtNLM"/>
    </source>
</evidence>
<feature type="transmembrane region" description="Helical" evidence="1">
    <location>
        <begin position="61"/>
        <end position="82"/>
    </location>
</feature>
<dbReference type="PROSITE" id="PS50056">
    <property type="entry name" value="TYR_PHOSPHATASE_2"/>
    <property type="match status" value="1"/>
</dbReference>
<dbReference type="InterPro" id="IPR000387">
    <property type="entry name" value="Tyr_Pase_dom"/>
</dbReference>
<evidence type="ECO:0000313" key="5">
    <source>
        <dbReference type="Proteomes" id="UP000729913"/>
    </source>
</evidence>
<reference evidence="4" key="1">
    <citation type="submission" date="2020-03" db="EMBL/GenBank/DDBJ databases">
        <authorList>
            <person name="Chebbi M.A."/>
            <person name="Drezen J.M."/>
        </authorList>
    </citation>
    <scope>NUCLEOTIDE SEQUENCE</scope>
    <source>
        <tissue evidence="4">Whole body</tissue>
    </source>
</reference>
<dbReference type="InterPro" id="IPR050348">
    <property type="entry name" value="Protein-Tyr_Phosphatase"/>
</dbReference>
<keyword evidence="1" id="KW-0472">Membrane</keyword>
<keyword evidence="1" id="KW-1133">Transmembrane helix</keyword>
<keyword evidence="5" id="KW-1185">Reference proteome</keyword>
<dbReference type="PROSITE" id="PS50055">
    <property type="entry name" value="TYR_PHOSPHATASE_PTP"/>
    <property type="match status" value="1"/>
</dbReference>
<dbReference type="Proteomes" id="UP000729913">
    <property type="component" value="Unassembled WGS sequence"/>
</dbReference>
<accession>A0A8J5UY57</accession>
<dbReference type="PROSITE" id="PS00383">
    <property type="entry name" value="TYR_PHOSPHATASE_1"/>
    <property type="match status" value="1"/>
</dbReference>
<dbReference type="AlphaFoldDB" id="A0A8J5UY57"/>
<dbReference type="OrthoDB" id="10051650at2759"/>
<evidence type="ECO:0000259" key="3">
    <source>
        <dbReference type="PROSITE" id="PS50056"/>
    </source>
</evidence>
<dbReference type="SMART" id="SM00404">
    <property type="entry name" value="PTPc_motif"/>
    <property type="match status" value="1"/>
</dbReference>
<gene>
    <name evidence="4" type="ORF">G9C98_000658</name>
</gene>
<keyword evidence="1" id="KW-0812">Transmembrane</keyword>
<name>A0A8J5UY57_9HYME</name>
<comment type="caution">
    <text evidence="4">The sequence shown here is derived from an EMBL/GenBank/DDBJ whole genome shotgun (WGS) entry which is preliminary data.</text>
</comment>